<name>A0A6L9EES0_9FLAO</name>
<dbReference type="SUPFAM" id="SSF53474">
    <property type="entry name" value="alpha/beta-Hydrolases"/>
    <property type="match status" value="1"/>
</dbReference>
<dbReference type="PANTHER" id="PTHR43798:SF5">
    <property type="entry name" value="MONOACYLGLYCEROL LIPASE ABHD6"/>
    <property type="match status" value="1"/>
</dbReference>
<accession>A0A6L9EES0</accession>
<evidence type="ECO:0000259" key="2">
    <source>
        <dbReference type="Pfam" id="PF00561"/>
    </source>
</evidence>
<organism evidence="3 4">
    <name type="scientific">Poritiphilus flavus</name>
    <dbReference type="NCBI Taxonomy" id="2697053"/>
    <lineage>
        <taxon>Bacteria</taxon>
        <taxon>Pseudomonadati</taxon>
        <taxon>Bacteroidota</taxon>
        <taxon>Flavobacteriia</taxon>
        <taxon>Flavobacteriales</taxon>
        <taxon>Flavobacteriaceae</taxon>
        <taxon>Poritiphilus</taxon>
    </lineage>
</organism>
<dbReference type="GO" id="GO:0046464">
    <property type="term" value="P:acylglycerol catabolic process"/>
    <property type="evidence" value="ECO:0007669"/>
    <property type="project" value="TreeGrafter"/>
</dbReference>
<protein>
    <submittedName>
        <fullName evidence="3">Alpha/beta fold hydrolase</fullName>
    </submittedName>
</protein>
<dbReference type="Proteomes" id="UP000475249">
    <property type="component" value="Unassembled WGS sequence"/>
</dbReference>
<feature type="domain" description="AB hydrolase-1" evidence="2">
    <location>
        <begin position="48"/>
        <end position="154"/>
    </location>
</feature>
<keyword evidence="4" id="KW-1185">Reference proteome</keyword>
<evidence type="ECO:0000313" key="3">
    <source>
        <dbReference type="EMBL" id="NAS13260.1"/>
    </source>
</evidence>
<keyword evidence="1" id="KW-0732">Signal</keyword>
<dbReference type="InterPro" id="IPR029058">
    <property type="entry name" value="AB_hydrolase_fold"/>
</dbReference>
<dbReference type="PROSITE" id="PS51257">
    <property type="entry name" value="PROKAR_LIPOPROTEIN"/>
    <property type="match status" value="1"/>
</dbReference>
<evidence type="ECO:0000256" key="1">
    <source>
        <dbReference type="SAM" id="SignalP"/>
    </source>
</evidence>
<dbReference type="Pfam" id="PF00561">
    <property type="entry name" value="Abhydrolase_1"/>
    <property type="match status" value="1"/>
</dbReference>
<dbReference type="InterPro" id="IPR050266">
    <property type="entry name" value="AB_hydrolase_sf"/>
</dbReference>
<reference evidence="3 4" key="1">
    <citation type="submission" date="2020-01" db="EMBL/GenBank/DDBJ databases">
        <title>Bacteria diversity of Porities sp.</title>
        <authorList>
            <person name="Wang G."/>
        </authorList>
    </citation>
    <scope>NUCLEOTIDE SEQUENCE [LARGE SCALE GENOMIC DNA]</scope>
    <source>
        <strain evidence="3 4">R33</strain>
    </source>
</reference>
<evidence type="ECO:0000313" key="4">
    <source>
        <dbReference type="Proteomes" id="UP000475249"/>
    </source>
</evidence>
<keyword evidence="3" id="KW-0378">Hydrolase</keyword>
<dbReference type="PANTHER" id="PTHR43798">
    <property type="entry name" value="MONOACYLGLYCEROL LIPASE"/>
    <property type="match status" value="1"/>
</dbReference>
<feature type="signal peptide" evidence="1">
    <location>
        <begin position="1"/>
        <end position="26"/>
    </location>
</feature>
<comment type="caution">
    <text evidence="3">The sequence shown here is derived from an EMBL/GenBank/DDBJ whole genome shotgun (WGS) entry which is preliminary data.</text>
</comment>
<dbReference type="EMBL" id="WXYO01000006">
    <property type="protein sequence ID" value="NAS13260.1"/>
    <property type="molecule type" value="Genomic_DNA"/>
</dbReference>
<gene>
    <name evidence="3" type="ORF">GTQ38_14680</name>
</gene>
<proteinExistence type="predicted"/>
<dbReference type="RefSeq" id="WP_161436298.1">
    <property type="nucleotide sequence ID" value="NZ_WXYO01000006.1"/>
</dbReference>
<sequence length="274" mass="30857">MKRSILFQLSSLLALFLFLTGCSSLDNVQQTSKYGKKMEFVLEGEGAPTLVFETGLGPEMDTWDTILDSLAQHTRVYAYNRPGYGNSNLKDAPKNVTEVARQLHANLVAKRVRPPYIVIGHSLGGLYANMFARLYPEETAAVVFIEASHPEQFEYFKNEQDLMYLVLTSSIENSQRQYELDIVHSTSESFREAPDFPDIPITVLTAGKPASLGGKRMREKWLEFQAELAELSTNSRHIIVEESGHYIHRNAPEQTIAEILRLFKGANAVQSNLK</sequence>
<dbReference type="GO" id="GO:0047372">
    <property type="term" value="F:monoacylglycerol lipase activity"/>
    <property type="evidence" value="ECO:0007669"/>
    <property type="project" value="TreeGrafter"/>
</dbReference>
<feature type="chain" id="PRO_5026956309" evidence="1">
    <location>
        <begin position="27"/>
        <end position="274"/>
    </location>
</feature>
<dbReference type="InterPro" id="IPR000073">
    <property type="entry name" value="AB_hydrolase_1"/>
</dbReference>
<dbReference type="GO" id="GO:0016020">
    <property type="term" value="C:membrane"/>
    <property type="evidence" value="ECO:0007669"/>
    <property type="project" value="TreeGrafter"/>
</dbReference>
<dbReference type="AlphaFoldDB" id="A0A6L9EES0"/>
<dbReference type="Gene3D" id="3.40.50.1820">
    <property type="entry name" value="alpha/beta hydrolase"/>
    <property type="match status" value="1"/>
</dbReference>